<protein>
    <submittedName>
        <fullName evidence="1">Uncharacterized protein</fullName>
    </submittedName>
</protein>
<accession>A0A1Y5FBC8</accession>
<sequence>MKKFIYIDQMNELTKEYFVMAQAQFFMYSSRAGLNPNEMLEKLRMTHDDLYEELGGYALERKQYKALLYKAGIRKTETYLEKDKEDLLKSIDTSELIAELESRTRN</sequence>
<dbReference type="AlphaFoldDB" id="A0A1Y5FBC8"/>
<evidence type="ECO:0000313" key="1">
    <source>
        <dbReference type="EMBL" id="OUR98911.1"/>
    </source>
</evidence>
<dbReference type="Proteomes" id="UP000196531">
    <property type="component" value="Unassembled WGS sequence"/>
</dbReference>
<name>A0A1Y5FBC8_9BACT</name>
<evidence type="ECO:0000313" key="2">
    <source>
        <dbReference type="Proteomes" id="UP000196531"/>
    </source>
</evidence>
<dbReference type="EMBL" id="MAAO01000004">
    <property type="protein sequence ID" value="OUR98911.1"/>
    <property type="molecule type" value="Genomic_DNA"/>
</dbReference>
<gene>
    <name evidence="1" type="ORF">A9Q84_05730</name>
</gene>
<reference evidence="2" key="1">
    <citation type="journal article" date="2017" name="Proc. Natl. Acad. Sci. U.S.A.">
        <title>Simulation of Deepwater Horizon oil plume reveals substrate specialization within a complex community of hydrocarbon-degraders.</title>
        <authorList>
            <person name="Hu P."/>
            <person name="Dubinsky E.A."/>
            <person name="Probst A.J."/>
            <person name="Wang J."/>
            <person name="Sieber C.M.K."/>
            <person name="Tom L.M."/>
            <person name="Gardinali P."/>
            <person name="Banfield J.F."/>
            <person name="Atlas R.M."/>
            <person name="Andersen G.L."/>
        </authorList>
    </citation>
    <scope>NUCLEOTIDE SEQUENCE [LARGE SCALE GENOMIC DNA]</scope>
</reference>
<proteinExistence type="predicted"/>
<comment type="caution">
    <text evidence="1">The sequence shown here is derived from an EMBL/GenBank/DDBJ whole genome shotgun (WGS) entry which is preliminary data.</text>
</comment>
<organism evidence="1 2">
    <name type="scientific">Halobacteriovorax marinus</name>
    <dbReference type="NCBI Taxonomy" id="97084"/>
    <lineage>
        <taxon>Bacteria</taxon>
        <taxon>Pseudomonadati</taxon>
        <taxon>Bdellovibrionota</taxon>
        <taxon>Bacteriovoracia</taxon>
        <taxon>Bacteriovoracales</taxon>
        <taxon>Halobacteriovoraceae</taxon>
        <taxon>Halobacteriovorax</taxon>
    </lineage>
</organism>